<dbReference type="PROSITE" id="PS51257">
    <property type="entry name" value="PROKAR_LIPOPROTEIN"/>
    <property type="match status" value="1"/>
</dbReference>
<evidence type="ECO:0000313" key="4">
    <source>
        <dbReference type="EMBL" id="GAA3950499.1"/>
    </source>
</evidence>
<feature type="region of interest" description="Disordered" evidence="1">
    <location>
        <begin position="32"/>
        <end position="57"/>
    </location>
</feature>
<comment type="caution">
    <text evidence="4">The sequence shown here is derived from an EMBL/GenBank/DDBJ whole genome shotgun (WGS) entry which is preliminary data.</text>
</comment>
<evidence type="ECO:0000259" key="3">
    <source>
        <dbReference type="Pfam" id="PF03713"/>
    </source>
</evidence>
<dbReference type="EMBL" id="BAAAZW010000001">
    <property type="protein sequence ID" value="GAA3950499.1"/>
    <property type="molecule type" value="Genomic_DNA"/>
</dbReference>
<dbReference type="PANTHER" id="PTHR36933:SF1">
    <property type="entry name" value="SLL0788 PROTEIN"/>
    <property type="match status" value="1"/>
</dbReference>
<accession>A0ABP7NN07</accession>
<keyword evidence="5" id="KW-1185">Reference proteome</keyword>
<dbReference type="Gene3D" id="1.20.1260.10">
    <property type="match status" value="1"/>
</dbReference>
<gene>
    <name evidence="4" type="ORF">GCM10022231_05270</name>
</gene>
<dbReference type="InterPro" id="IPR012347">
    <property type="entry name" value="Ferritin-like"/>
</dbReference>
<dbReference type="Pfam" id="PF03713">
    <property type="entry name" value="DUF305"/>
    <property type="match status" value="1"/>
</dbReference>
<evidence type="ECO:0000256" key="1">
    <source>
        <dbReference type="SAM" id="MobiDB-lite"/>
    </source>
</evidence>
<dbReference type="Proteomes" id="UP001418444">
    <property type="component" value="Unassembled WGS sequence"/>
</dbReference>
<organism evidence="4 5">
    <name type="scientific">Gordonia caeni</name>
    <dbReference type="NCBI Taxonomy" id="1007097"/>
    <lineage>
        <taxon>Bacteria</taxon>
        <taxon>Bacillati</taxon>
        <taxon>Actinomycetota</taxon>
        <taxon>Actinomycetes</taxon>
        <taxon>Mycobacteriales</taxon>
        <taxon>Gordoniaceae</taxon>
        <taxon>Gordonia</taxon>
    </lineage>
</organism>
<sequence length="205" mass="22153">MTSPQKLRHRLLLTVTAVATAGLLAACGTDDAGDDHSAHGGSGHSHGASGAPTSVSADANSADVEFATMMIPHHAQAVEMADLVPSRTQNAWLLGFAQQIKDAQQPEIDQLTEALKAWDEPVPDEHAEHQMDGMMTAEQMTHLESLSGDAFDREWITLMIAHHRGAVAMAQTELDKGENPEMRGLAQEIIDSQQAEITEMERQLN</sequence>
<evidence type="ECO:0000313" key="5">
    <source>
        <dbReference type="Proteomes" id="UP001418444"/>
    </source>
</evidence>
<feature type="domain" description="DUF305" evidence="3">
    <location>
        <begin position="63"/>
        <end position="202"/>
    </location>
</feature>
<feature type="signal peptide" evidence="2">
    <location>
        <begin position="1"/>
        <end position="32"/>
    </location>
</feature>
<evidence type="ECO:0000256" key="2">
    <source>
        <dbReference type="SAM" id="SignalP"/>
    </source>
</evidence>
<proteinExistence type="predicted"/>
<dbReference type="InterPro" id="IPR005183">
    <property type="entry name" value="DUF305_CopM-like"/>
</dbReference>
<protein>
    <submittedName>
        <fullName evidence="4">DUF305 domain-containing protein</fullName>
    </submittedName>
</protein>
<feature type="chain" id="PRO_5046499662" evidence="2">
    <location>
        <begin position="33"/>
        <end position="205"/>
    </location>
</feature>
<dbReference type="PANTHER" id="PTHR36933">
    <property type="entry name" value="SLL0788 PROTEIN"/>
    <property type="match status" value="1"/>
</dbReference>
<dbReference type="RefSeq" id="WP_344780296.1">
    <property type="nucleotide sequence ID" value="NZ_BAAAZW010000001.1"/>
</dbReference>
<keyword evidence="2" id="KW-0732">Signal</keyword>
<name>A0ABP7NN07_9ACTN</name>
<reference evidence="5" key="1">
    <citation type="journal article" date="2019" name="Int. J. Syst. Evol. Microbiol.">
        <title>The Global Catalogue of Microorganisms (GCM) 10K type strain sequencing project: providing services to taxonomists for standard genome sequencing and annotation.</title>
        <authorList>
            <consortium name="The Broad Institute Genomics Platform"/>
            <consortium name="The Broad Institute Genome Sequencing Center for Infectious Disease"/>
            <person name="Wu L."/>
            <person name="Ma J."/>
        </authorList>
    </citation>
    <scope>NUCLEOTIDE SEQUENCE [LARGE SCALE GENOMIC DNA]</scope>
    <source>
        <strain evidence="5">JCM 16923</strain>
    </source>
</reference>